<proteinExistence type="predicted"/>
<name>A0ABX9Y6Q1_MICCH</name>
<organism evidence="1 2">
    <name type="scientific">Micromonospora chalcea</name>
    <dbReference type="NCBI Taxonomy" id="1874"/>
    <lineage>
        <taxon>Bacteria</taxon>
        <taxon>Bacillati</taxon>
        <taxon>Actinomycetota</taxon>
        <taxon>Actinomycetes</taxon>
        <taxon>Micromonosporales</taxon>
        <taxon>Micromonosporaceae</taxon>
        <taxon>Micromonospora</taxon>
    </lineage>
</organism>
<reference evidence="1 2" key="1">
    <citation type="submission" date="2018-05" db="EMBL/GenBank/DDBJ databases">
        <title>Micromonospora from Atacama Desert.</title>
        <authorList>
            <person name="Carro L."/>
            <person name="Goodfellow M."/>
            <person name="Klenk H.-P."/>
        </authorList>
    </citation>
    <scope>NUCLEOTIDE SEQUENCE [LARGE SCALE GENOMIC DNA]</scope>
    <source>
        <strain evidence="1 2">LB41</strain>
    </source>
</reference>
<comment type="caution">
    <text evidence="1">The sequence shown here is derived from an EMBL/GenBank/DDBJ whole genome shotgun (WGS) entry which is preliminary data.</text>
</comment>
<accession>A0ABX9Y6Q1</accession>
<gene>
    <name evidence="1" type="ORF">DLJ60_09220</name>
</gene>
<sequence length="148" mass="16032">MFAEDRVVNASMSIEALGAALGPIEGEEPTLAGKKKVQTTATYFYRIIESVGIDTSQIADGSVELARALADTYNTIKHADRGDFPDGLHTIYAARLSLMLIRMAIVQRLPGARAAVGRYSNSWPVRRIIEGMKDNGVSVQSGRFCTSP</sequence>
<dbReference type="Proteomes" id="UP000274694">
    <property type="component" value="Unassembled WGS sequence"/>
</dbReference>
<dbReference type="EMBL" id="QGTA01000150">
    <property type="protein sequence ID" value="RQW94423.1"/>
    <property type="molecule type" value="Genomic_DNA"/>
</dbReference>
<evidence type="ECO:0000313" key="1">
    <source>
        <dbReference type="EMBL" id="RQW94423.1"/>
    </source>
</evidence>
<keyword evidence="2" id="KW-1185">Reference proteome</keyword>
<protein>
    <submittedName>
        <fullName evidence="1">Uncharacterized protein</fullName>
    </submittedName>
</protein>
<evidence type="ECO:0000313" key="2">
    <source>
        <dbReference type="Proteomes" id="UP000274694"/>
    </source>
</evidence>